<protein>
    <submittedName>
        <fullName evidence="1">Uncharacterized protein</fullName>
    </submittedName>
</protein>
<gene>
    <name evidence="1" type="ORF">CSSPTR1EN2_LOCUS5746</name>
</gene>
<dbReference type="Proteomes" id="UP001497512">
    <property type="component" value="Chromosome 13"/>
</dbReference>
<evidence type="ECO:0000313" key="2">
    <source>
        <dbReference type="Proteomes" id="UP001497512"/>
    </source>
</evidence>
<sequence length="86" mass="9786">MVDINNMKVKLMEVDEETLEEEEVEEVVEVVVEVIEVNNQIVIQIATTTGNLGTWQRTVIKGMHEMESCNKGIMHQLAIKVMNNCL</sequence>
<organism evidence="1 2">
    <name type="scientific">Sphagnum troendelagicum</name>
    <dbReference type="NCBI Taxonomy" id="128251"/>
    <lineage>
        <taxon>Eukaryota</taxon>
        <taxon>Viridiplantae</taxon>
        <taxon>Streptophyta</taxon>
        <taxon>Embryophyta</taxon>
        <taxon>Bryophyta</taxon>
        <taxon>Sphagnophytina</taxon>
        <taxon>Sphagnopsida</taxon>
        <taxon>Sphagnales</taxon>
        <taxon>Sphagnaceae</taxon>
        <taxon>Sphagnum</taxon>
    </lineage>
</organism>
<accession>A0ABP0TNK7</accession>
<dbReference type="EMBL" id="OZ019905">
    <property type="protein sequence ID" value="CAK9201116.1"/>
    <property type="molecule type" value="Genomic_DNA"/>
</dbReference>
<name>A0ABP0TNK7_9BRYO</name>
<evidence type="ECO:0000313" key="1">
    <source>
        <dbReference type="EMBL" id="CAK9201116.1"/>
    </source>
</evidence>
<keyword evidence="2" id="KW-1185">Reference proteome</keyword>
<reference evidence="1" key="1">
    <citation type="submission" date="2024-02" db="EMBL/GenBank/DDBJ databases">
        <authorList>
            <consortium name="ELIXIR-Norway"/>
            <consortium name="Elixir Norway"/>
        </authorList>
    </citation>
    <scope>NUCLEOTIDE SEQUENCE</scope>
</reference>
<proteinExistence type="predicted"/>